<proteinExistence type="predicted"/>
<name>A0ABC8RQ95_9AQUA</name>
<sequence>MTNRARAIRPEGHNSSLFKKAMQLGPSQDSSGFVTQRRGRAHAMRGSFAITSGAIGSLNCHILTINLFVKL</sequence>
<organism evidence="2 3">
    <name type="scientific">Ilex paraguariensis</name>
    <name type="common">yerba mate</name>
    <dbReference type="NCBI Taxonomy" id="185542"/>
    <lineage>
        <taxon>Eukaryota</taxon>
        <taxon>Viridiplantae</taxon>
        <taxon>Streptophyta</taxon>
        <taxon>Embryophyta</taxon>
        <taxon>Tracheophyta</taxon>
        <taxon>Spermatophyta</taxon>
        <taxon>Magnoliopsida</taxon>
        <taxon>eudicotyledons</taxon>
        <taxon>Gunneridae</taxon>
        <taxon>Pentapetalae</taxon>
        <taxon>asterids</taxon>
        <taxon>campanulids</taxon>
        <taxon>Aquifoliales</taxon>
        <taxon>Aquifoliaceae</taxon>
        <taxon>Ilex</taxon>
    </lineage>
</organism>
<comment type="caution">
    <text evidence="2">The sequence shown here is derived from an EMBL/GenBank/DDBJ whole genome shotgun (WGS) entry which is preliminary data.</text>
</comment>
<dbReference type="Proteomes" id="UP001642360">
    <property type="component" value="Unassembled WGS sequence"/>
</dbReference>
<gene>
    <name evidence="2" type="ORF">ILEXP_LOCUS14969</name>
</gene>
<reference evidence="2 3" key="1">
    <citation type="submission" date="2024-02" db="EMBL/GenBank/DDBJ databases">
        <authorList>
            <person name="Vignale AGUSTIN F."/>
            <person name="Sosa J E."/>
            <person name="Modenutti C."/>
        </authorList>
    </citation>
    <scope>NUCLEOTIDE SEQUENCE [LARGE SCALE GENOMIC DNA]</scope>
</reference>
<protein>
    <submittedName>
        <fullName evidence="2">Uncharacterized protein</fullName>
    </submittedName>
</protein>
<accession>A0ABC8RQ95</accession>
<keyword evidence="1" id="KW-0812">Transmembrane</keyword>
<keyword evidence="3" id="KW-1185">Reference proteome</keyword>
<evidence type="ECO:0000313" key="3">
    <source>
        <dbReference type="Proteomes" id="UP001642360"/>
    </source>
</evidence>
<evidence type="ECO:0000256" key="1">
    <source>
        <dbReference type="SAM" id="Phobius"/>
    </source>
</evidence>
<keyword evidence="1" id="KW-1133">Transmembrane helix</keyword>
<dbReference type="EMBL" id="CAUOFW020001645">
    <property type="protein sequence ID" value="CAK9147094.1"/>
    <property type="molecule type" value="Genomic_DNA"/>
</dbReference>
<dbReference type="AlphaFoldDB" id="A0ABC8RQ95"/>
<feature type="transmembrane region" description="Helical" evidence="1">
    <location>
        <begin position="47"/>
        <end position="69"/>
    </location>
</feature>
<keyword evidence="1" id="KW-0472">Membrane</keyword>
<evidence type="ECO:0000313" key="2">
    <source>
        <dbReference type="EMBL" id="CAK9147094.1"/>
    </source>
</evidence>